<sequence length="111" mass="12617">MVWILRYTPAILDSKKLSFICVVLQIKRVFLLQEQTQLPTKPIVLEPTVCTVRTSDQKAQVQDVQQPRCRSGGRLSENNEAYVPTYSYFKGTNAADNPKFILQLNLETLSA</sequence>
<dbReference type="Proteomes" id="UP000249204">
    <property type="component" value="Unassembled WGS sequence"/>
</dbReference>
<proteinExistence type="predicted"/>
<gene>
    <name evidence="1" type="ORF">DN757_24835</name>
</gene>
<name>A0A2W6NBE8_9BACL</name>
<evidence type="ECO:0000313" key="2">
    <source>
        <dbReference type="Proteomes" id="UP000249204"/>
    </source>
</evidence>
<dbReference type="EMBL" id="QKWW01000083">
    <property type="protein sequence ID" value="PZT52939.1"/>
    <property type="molecule type" value="Genomic_DNA"/>
</dbReference>
<organism evidence="1 2">
    <name type="scientific">Paenibacillus silvae</name>
    <dbReference type="NCBI Taxonomy" id="1325358"/>
    <lineage>
        <taxon>Bacteria</taxon>
        <taxon>Bacillati</taxon>
        <taxon>Bacillota</taxon>
        <taxon>Bacilli</taxon>
        <taxon>Bacillales</taxon>
        <taxon>Paenibacillaceae</taxon>
        <taxon>Paenibacillus</taxon>
    </lineage>
</organism>
<protein>
    <submittedName>
        <fullName evidence="1">Uncharacterized protein</fullName>
    </submittedName>
</protein>
<reference evidence="1 2" key="1">
    <citation type="submission" date="2018-06" db="EMBL/GenBank/DDBJ databases">
        <title>Isolation of heavy metals resistant Paenibacillus silvae NC2 from Gold-Copper mine in ZiJin, China.</title>
        <authorList>
            <person name="Xu J."/>
            <person name="Mazhar H.S."/>
            <person name="Rensing C."/>
        </authorList>
    </citation>
    <scope>NUCLEOTIDE SEQUENCE [LARGE SCALE GENOMIC DNA]</scope>
    <source>
        <strain evidence="1 2">NC2</strain>
    </source>
</reference>
<evidence type="ECO:0000313" key="1">
    <source>
        <dbReference type="EMBL" id="PZT52939.1"/>
    </source>
</evidence>
<dbReference type="AlphaFoldDB" id="A0A2W6NBE8"/>
<accession>A0A2W6NBE8</accession>
<comment type="caution">
    <text evidence="1">The sequence shown here is derived from an EMBL/GenBank/DDBJ whole genome shotgun (WGS) entry which is preliminary data.</text>
</comment>